<keyword evidence="1" id="KW-1133">Transmembrane helix</keyword>
<organism evidence="2">
    <name type="scientific">Medicago truncatula</name>
    <name type="common">Barrel medic</name>
    <name type="synonym">Medicago tribuloides</name>
    <dbReference type="NCBI Taxonomy" id="3880"/>
    <lineage>
        <taxon>Eukaryota</taxon>
        <taxon>Viridiplantae</taxon>
        <taxon>Streptophyta</taxon>
        <taxon>Embryophyta</taxon>
        <taxon>Tracheophyta</taxon>
        <taxon>Spermatophyta</taxon>
        <taxon>Magnoliopsida</taxon>
        <taxon>eudicotyledons</taxon>
        <taxon>Gunneridae</taxon>
        <taxon>Pentapetalae</taxon>
        <taxon>rosids</taxon>
        <taxon>fabids</taxon>
        <taxon>Fabales</taxon>
        <taxon>Fabaceae</taxon>
        <taxon>Papilionoideae</taxon>
        <taxon>50 kb inversion clade</taxon>
        <taxon>NPAAA clade</taxon>
        <taxon>Hologalegina</taxon>
        <taxon>IRL clade</taxon>
        <taxon>Trifolieae</taxon>
        <taxon>Medicago</taxon>
    </lineage>
</organism>
<comment type="caution">
    <text evidence="2">The sequence shown here is derived from an EMBL/GenBank/DDBJ whole genome shotgun (WGS) entry which is preliminary data.</text>
</comment>
<dbReference type="Gramene" id="rna28112">
    <property type="protein sequence ID" value="RHN53224.1"/>
    <property type="gene ID" value="gene28112"/>
</dbReference>
<evidence type="ECO:0000313" key="2">
    <source>
        <dbReference type="EMBL" id="RHN53224.1"/>
    </source>
</evidence>
<name>A0A396HMY6_MEDTR</name>
<dbReference type="EMBL" id="PSQE01000005">
    <property type="protein sequence ID" value="RHN53224.1"/>
    <property type="molecule type" value="Genomic_DNA"/>
</dbReference>
<dbReference type="Proteomes" id="UP000265566">
    <property type="component" value="Chromosome 5"/>
</dbReference>
<gene>
    <name evidence="2" type="ORF">MtrunA17_Chr5g0393601</name>
</gene>
<keyword evidence="1" id="KW-0812">Transmembrane</keyword>
<evidence type="ECO:0008006" key="3">
    <source>
        <dbReference type="Google" id="ProtNLM"/>
    </source>
</evidence>
<dbReference type="AlphaFoldDB" id="A0A396HMY6"/>
<accession>A0A396HMY6</accession>
<feature type="transmembrane region" description="Helical" evidence="1">
    <location>
        <begin position="6"/>
        <end position="24"/>
    </location>
</feature>
<sequence>MKLQGITLNIINALFLMIFSFLLLSHSIQVEGTRPLKDQSAPSVISLIINQAYSGPSHKGRGH</sequence>
<protein>
    <recommendedName>
        <fullName evidence="3">Transmembrane protein</fullName>
    </recommendedName>
</protein>
<keyword evidence="1" id="KW-0472">Membrane</keyword>
<proteinExistence type="predicted"/>
<reference evidence="2" key="1">
    <citation type="journal article" date="2018" name="Nat. Plants">
        <title>Whole-genome landscape of Medicago truncatula symbiotic genes.</title>
        <authorList>
            <person name="Pecrix Y."/>
            <person name="Gamas P."/>
            <person name="Carrere S."/>
        </authorList>
    </citation>
    <scope>NUCLEOTIDE SEQUENCE</scope>
    <source>
        <tissue evidence="2">Leaves</tissue>
    </source>
</reference>
<evidence type="ECO:0000256" key="1">
    <source>
        <dbReference type="SAM" id="Phobius"/>
    </source>
</evidence>